<dbReference type="PANTHER" id="PTHR13939">
    <property type="entry name" value="NICOTINAMIDE-NUCLEOTIDE AMIDOHYDROLASE PNCC"/>
    <property type="match status" value="1"/>
</dbReference>
<gene>
    <name evidence="2" type="ORF">ENT87_08985</name>
</gene>
<sequence length="283" mass="31341">MLCYSDTLVQGLSSYDAWILTLGTEVVQGRVINTNASYLGRRLTLLGFRVVGNVSLIDDVNIIAKYITIILDEKPSVIVTTGGLGPTYDDRTLEAIAKALNKELVLNSDAFNMVKKKYETRNLPLTEERIKMAYLPNGGIAIPNPIGTAPGCWLEIGNSIIVSLPGVPQEMEAMWESWVEPRIRLIGPPVRVAEILLKIIGVPESSLAPIIKNVLKQSPSEVYIKSHPKGEELGKPVIELYIMSSNRDRERAVEIAENIANRILDSIRKGFEASIEILYRNIT</sequence>
<name>A0A7J3IAN4_9CREN</name>
<dbReference type="InterPro" id="IPR001453">
    <property type="entry name" value="MoaB/Mog_dom"/>
</dbReference>
<evidence type="ECO:0000313" key="2">
    <source>
        <dbReference type="EMBL" id="HGN37661.1"/>
    </source>
</evidence>
<evidence type="ECO:0000259" key="1">
    <source>
        <dbReference type="SMART" id="SM00852"/>
    </source>
</evidence>
<dbReference type="EMBL" id="DTAI01000266">
    <property type="protein sequence ID" value="HGN37661.1"/>
    <property type="molecule type" value="Genomic_DNA"/>
</dbReference>
<accession>A0A7J3IAN4</accession>
<dbReference type="SMART" id="SM00852">
    <property type="entry name" value="MoCF_biosynth"/>
    <property type="match status" value="1"/>
</dbReference>
<proteinExistence type="predicted"/>
<dbReference type="SUPFAM" id="SSF53218">
    <property type="entry name" value="Molybdenum cofactor biosynthesis proteins"/>
    <property type="match status" value="1"/>
</dbReference>
<feature type="domain" description="MoaB/Mog" evidence="1">
    <location>
        <begin position="18"/>
        <end position="185"/>
    </location>
</feature>
<dbReference type="PANTHER" id="PTHR13939:SF0">
    <property type="entry name" value="NMN AMIDOHYDROLASE-LIKE PROTEIN YFAY"/>
    <property type="match status" value="1"/>
</dbReference>
<reference evidence="2" key="1">
    <citation type="journal article" date="2020" name="mSystems">
        <title>Genome- and Community-Level Interaction Insights into Carbon Utilization and Element Cycling Functions of Hydrothermarchaeota in Hydrothermal Sediment.</title>
        <authorList>
            <person name="Zhou Z."/>
            <person name="Liu Y."/>
            <person name="Xu W."/>
            <person name="Pan J."/>
            <person name="Luo Z.H."/>
            <person name="Li M."/>
        </authorList>
    </citation>
    <scope>NUCLEOTIDE SEQUENCE [LARGE SCALE GENOMIC DNA]</scope>
    <source>
        <strain evidence="2">SpSt-618</strain>
    </source>
</reference>
<comment type="caution">
    <text evidence="2">The sequence shown here is derived from an EMBL/GenBank/DDBJ whole genome shotgun (WGS) entry which is preliminary data.</text>
</comment>
<dbReference type="InterPro" id="IPR036425">
    <property type="entry name" value="MoaB/Mog-like_dom_sf"/>
</dbReference>
<dbReference type="CDD" id="cd00885">
    <property type="entry name" value="cinA"/>
    <property type="match status" value="1"/>
</dbReference>
<organism evidence="2">
    <name type="scientific">Ignisphaera aggregans</name>
    <dbReference type="NCBI Taxonomy" id="334771"/>
    <lineage>
        <taxon>Archaea</taxon>
        <taxon>Thermoproteota</taxon>
        <taxon>Thermoprotei</taxon>
        <taxon>Desulfurococcales</taxon>
        <taxon>Desulfurococcaceae</taxon>
        <taxon>Ignisphaera</taxon>
    </lineage>
</organism>
<dbReference type="InterPro" id="IPR050101">
    <property type="entry name" value="CinA"/>
</dbReference>
<dbReference type="NCBIfam" id="NF002291">
    <property type="entry name" value="PRK01215.1"/>
    <property type="match status" value="1"/>
</dbReference>
<protein>
    <submittedName>
        <fullName evidence="2">Nicotinamide mononucleotide deamidase-related protein</fullName>
    </submittedName>
</protein>
<dbReference type="Gene3D" id="3.40.980.10">
    <property type="entry name" value="MoaB/Mog-like domain"/>
    <property type="match status" value="1"/>
</dbReference>
<dbReference type="Pfam" id="PF00994">
    <property type="entry name" value="MoCF_biosynth"/>
    <property type="match status" value="1"/>
</dbReference>
<dbReference type="AlphaFoldDB" id="A0A7J3IAN4"/>